<proteinExistence type="predicted"/>
<dbReference type="EMBL" id="MTYJ01000376">
    <property type="protein sequence ID" value="OWA54156.1"/>
    <property type="molecule type" value="Genomic_DNA"/>
</dbReference>
<keyword evidence="3" id="KW-1185">Reference proteome</keyword>
<evidence type="ECO:0000313" key="3">
    <source>
        <dbReference type="Proteomes" id="UP000192578"/>
    </source>
</evidence>
<reference evidence="3" key="1">
    <citation type="submission" date="2017-01" db="EMBL/GenBank/DDBJ databases">
        <title>Comparative genomics of anhydrobiosis in the tardigrade Hypsibius dujardini.</title>
        <authorList>
            <person name="Yoshida Y."/>
            <person name="Koutsovoulos G."/>
            <person name="Laetsch D."/>
            <person name="Stevens L."/>
            <person name="Kumar S."/>
            <person name="Horikawa D."/>
            <person name="Ishino K."/>
            <person name="Komine S."/>
            <person name="Tomita M."/>
            <person name="Blaxter M."/>
            <person name="Arakawa K."/>
        </authorList>
    </citation>
    <scope>NUCLEOTIDE SEQUENCE [LARGE SCALE GENOMIC DNA]</scope>
    <source>
        <strain evidence="3">Z151</strain>
    </source>
</reference>
<evidence type="ECO:0008006" key="4">
    <source>
        <dbReference type="Google" id="ProtNLM"/>
    </source>
</evidence>
<evidence type="ECO:0000313" key="2">
    <source>
        <dbReference type="EMBL" id="OWA54156.1"/>
    </source>
</evidence>
<protein>
    <recommendedName>
        <fullName evidence="4">Tenascin-X</fullName>
    </recommendedName>
</protein>
<keyword evidence="1" id="KW-0732">Signal</keyword>
<feature type="chain" id="PRO_5040844212" description="Tenascin-X" evidence="1">
    <location>
        <begin position="26"/>
        <end position="664"/>
    </location>
</feature>
<dbReference type="Proteomes" id="UP000192578">
    <property type="component" value="Unassembled WGS sequence"/>
</dbReference>
<comment type="caution">
    <text evidence="2">The sequence shown here is derived from an EMBL/GenBank/DDBJ whole genome shotgun (WGS) entry which is preliminary data.</text>
</comment>
<sequence length="664" mass="71894">MPFAMEMKFWWAFLKLTTLFICVSSLNLPEIGARARAVSVAAYPQSETPTPTPLTIPVSSPIPHTTIDVEEEDEATGLPKCSHGEALCGGNTCFNPIVSICFASGMVCPIGQLVCGSLCHNPTEKACLDGKLSPCPLGHHLCGSSATCFNPITATCFGDAGIVCPNGQQVCGSLCYSLSEQTCLRARLCPVGDQLCGDECYNPDVKTCRNRRLQPCSSGLHLCGNNTCYDPVESTCYQGTLCPNGQSPCGKACYNPLLQSCIGGKVSPCPRGQMVCGNGTTCYDPSVKTCFGDRLCNAGHLPCGNGCVDPKVQTCLDIYGRYGEKCPLGKLPCGREDCYDPRLRTCFFGNRTCLNGELPCGDGCHDPKVKACLDIYGRYGEKCPLGKLPCGRKDCYDPRLRTCFFGNQTCFNGELPCGDGCHNPKVQTCLDIYGRYGYRCPAGKLLCGQSHCYDPRLETCFFGNRTCLNGELPCGEACINPKVKACFDTYGEWPGVNCPVRMLPCGPKDCYDPTLKTCFFGNRTCLNGELPCGEGCINPKVRACVDTYGEHPHGWNCPVGMLPCGPKDCYDPRLKTCFFGNRTCLNGELPCNSYCFNPSTQVCFPDGRCKTGELSCGDKCYDPAFKTCYGTVLCNVGDRFCGGNCYAANAFNNRCLNGNWVKQF</sequence>
<feature type="signal peptide" evidence="1">
    <location>
        <begin position="1"/>
        <end position="25"/>
    </location>
</feature>
<evidence type="ECO:0000256" key="1">
    <source>
        <dbReference type="SAM" id="SignalP"/>
    </source>
</evidence>
<dbReference type="AlphaFoldDB" id="A0A9X6RNZ4"/>
<name>A0A9X6RNZ4_HYPEX</name>
<organism evidence="2 3">
    <name type="scientific">Hypsibius exemplaris</name>
    <name type="common">Freshwater tardigrade</name>
    <dbReference type="NCBI Taxonomy" id="2072580"/>
    <lineage>
        <taxon>Eukaryota</taxon>
        <taxon>Metazoa</taxon>
        <taxon>Ecdysozoa</taxon>
        <taxon>Tardigrada</taxon>
        <taxon>Eutardigrada</taxon>
        <taxon>Parachela</taxon>
        <taxon>Hypsibioidea</taxon>
        <taxon>Hypsibiidae</taxon>
        <taxon>Hypsibius</taxon>
    </lineage>
</organism>
<accession>A0A9X6RNZ4</accession>
<gene>
    <name evidence="2" type="ORF">BV898_18572</name>
</gene>
<dbReference type="OrthoDB" id="5945142at2759"/>